<evidence type="ECO:0000256" key="5">
    <source>
        <dbReference type="ARBA" id="ARBA00022737"/>
    </source>
</evidence>
<evidence type="ECO:0000259" key="10">
    <source>
        <dbReference type="Pfam" id="PF01602"/>
    </source>
</evidence>
<dbReference type="Proteomes" id="UP000245768">
    <property type="component" value="Unassembled WGS sequence"/>
</dbReference>
<keyword evidence="4 8" id="KW-0813">Transport</keyword>
<evidence type="ECO:0000256" key="7">
    <source>
        <dbReference type="ARBA" id="ARBA00023136"/>
    </source>
</evidence>
<proteinExistence type="inferred from homology"/>
<feature type="domain" description="Clathrin/coatomer adaptor adaptin-like N-terminal" evidence="10">
    <location>
        <begin position="23"/>
        <end position="610"/>
    </location>
</feature>
<dbReference type="FunFam" id="1.25.10.10:FF:000251">
    <property type="entry name" value="AP-3 complex subunit delta"/>
    <property type="match status" value="1"/>
</dbReference>
<feature type="compositionally biased region" description="Basic and acidic residues" evidence="9">
    <location>
        <begin position="782"/>
        <end position="796"/>
    </location>
</feature>
<evidence type="ECO:0000256" key="6">
    <source>
        <dbReference type="ARBA" id="ARBA00022927"/>
    </source>
</evidence>
<dbReference type="GO" id="GO:0006896">
    <property type="term" value="P:Golgi to vacuole transport"/>
    <property type="evidence" value="ECO:0007669"/>
    <property type="project" value="TreeGrafter"/>
</dbReference>
<dbReference type="RefSeq" id="XP_025378712.1">
    <property type="nucleotide sequence ID" value="XM_025519163.1"/>
</dbReference>
<dbReference type="GO" id="GO:0030665">
    <property type="term" value="C:clathrin-coated vesicle membrane"/>
    <property type="evidence" value="ECO:0007669"/>
    <property type="project" value="UniProtKB-SubCell"/>
</dbReference>
<dbReference type="EMBL" id="KZ819635">
    <property type="protein sequence ID" value="PWN91514.1"/>
    <property type="molecule type" value="Genomic_DNA"/>
</dbReference>
<evidence type="ECO:0000256" key="2">
    <source>
        <dbReference type="ARBA" id="ARBA00006613"/>
    </source>
</evidence>
<dbReference type="GO" id="GO:0006623">
    <property type="term" value="P:protein targeting to vacuole"/>
    <property type="evidence" value="ECO:0007669"/>
    <property type="project" value="TreeGrafter"/>
</dbReference>
<keyword evidence="5" id="KW-0677">Repeat</keyword>
<dbReference type="InterPro" id="IPR016024">
    <property type="entry name" value="ARM-type_fold"/>
</dbReference>
<dbReference type="GO" id="GO:0005794">
    <property type="term" value="C:Golgi apparatus"/>
    <property type="evidence" value="ECO:0007669"/>
    <property type="project" value="UniProtKB-SubCell"/>
</dbReference>
<dbReference type="PIRSF" id="PIRSF037092">
    <property type="entry name" value="AP3_complex_delta"/>
    <property type="match status" value="1"/>
</dbReference>
<evidence type="ECO:0000256" key="1">
    <source>
        <dbReference type="ARBA" id="ARBA00004145"/>
    </source>
</evidence>
<keyword evidence="7" id="KW-0472">Membrane</keyword>
<evidence type="ECO:0000313" key="11">
    <source>
        <dbReference type="EMBL" id="PWN91514.1"/>
    </source>
</evidence>
<dbReference type="GO" id="GO:0010008">
    <property type="term" value="C:endosome membrane"/>
    <property type="evidence" value="ECO:0007669"/>
    <property type="project" value="TreeGrafter"/>
</dbReference>
<comment type="subcellular location">
    <subcellularLocation>
        <location evidence="1">Cytoplasmic vesicle</location>
        <location evidence="1">Clathrin-coated vesicle membrane</location>
        <topology evidence="1">Peripheral membrane protein</topology>
        <orientation evidence="1">Cytoplasmic side</orientation>
    </subcellularLocation>
    <subcellularLocation>
        <location evidence="8">Golgi apparatus</location>
    </subcellularLocation>
</comment>
<organism evidence="11 12">
    <name type="scientific">Acaromyces ingoldii</name>
    <dbReference type="NCBI Taxonomy" id="215250"/>
    <lineage>
        <taxon>Eukaryota</taxon>
        <taxon>Fungi</taxon>
        <taxon>Dikarya</taxon>
        <taxon>Basidiomycota</taxon>
        <taxon>Ustilaginomycotina</taxon>
        <taxon>Exobasidiomycetes</taxon>
        <taxon>Exobasidiales</taxon>
        <taxon>Cryptobasidiaceae</taxon>
        <taxon>Acaromyces</taxon>
    </lineage>
</organism>
<dbReference type="GeneID" id="37041079"/>
<dbReference type="PANTHER" id="PTHR22781">
    <property type="entry name" value="DELTA ADAPTIN-RELATED"/>
    <property type="match status" value="1"/>
</dbReference>
<keyword evidence="6 8" id="KW-0653">Protein transport</keyword>
<dbReference type="AlphaFoldDB" id="A0A316YRS1"/>
<dbReference type="STRING" id="215250.A0A316YRS1"/>
<comment type="function">
    <text evidence="8">Part of the AP-3 complex, an adaptor-related complex which is not clathrin-associated. The complex is associated with the Golgi region as well as more peripheral structures. It facilitates the budding of vesicles from the Golgi membrane.</text>
</comment>
<keyword evidence="12" id="KW-1185">Reference proteome</keyword>
<dbReference type="Pfam" id="PF01602">
    <property type="entry name" value="Adaptin_N"/>
    <property type="match status" value="1"/>
</dbReference>
<sequence>MFERSLSDLIKGLRSHRGKDEAKFVATLMDEIRTEVRSGDMDVKAEAVLKLTYLQMLGYPAANASFHMLEVMASPRFHQKQVGYLAASQCFNQETDVLILATNMIKKDLRSSQPLDVAVALNGLSHIATPDLAQHLAPDVIAMLNHSRAPVRKKAVLALASIIAKYPDALQQSWDRLRDRLEDAEQSVVSATVNVICELARRDPKAFLPLSPQFFQILTTSTNNWMLIKIIKLFGALTPHEPRLVKKLLPPITTIIQTTPAMSLLYECMHTVIIGGMLTGPGGDELASTCVEKLATFLDDEDQNLKYIALLALVKILPSHPHLVALHRDTIFESVEDPDLSIRLRALDLVSGMASRSNLRDIIQKHMAHLEPTSATSAASSLKAALGAPSTSSSGPSPFNSASYRLEIVTRILRLGAHDTYANIVDFEWYVDTLVRLARIAKVVSAQGSVGDGDEQVGAKIRDQLIDVTMRVRGVRAHAVERLRRLLEDADEFLDRARGDEGEVLHAAAWCCGEYCSEVPYPPALILSMVRRTQLLIDKTSSTTRAALIHNGVKLFAWWAMSLSEKWEEPMGEQIRDLAKDVGKALEDWCREGTEAEVLERAMEYRALFRLIEVDLDGYCAKSKKNEGGVEGSNKVTEKSINEEEVDKPRSLHLLSPLFFGHALGPVAKKAQAKVGVPLGLDLESWIVEPSKWSIVLDSGEDVKGAAKGKVAATVPPDDGPVDAEEQKRRLREAKEARLRRERASPFYLSDEKTKRKEVVSEDLDDVPIVQLNLDDLGLPMTKDKSKNGEAVRDEAPAPASASASTPPVLEKEEMPSDEEEAVVKKTVAVKSKKGKKKRSEVVV</sequence>
<reference evidence="11 12" key="1">
    <citation type="journal article" date="2018" name="Mol. Biol. Evol.">
        <title>Broad Genomic Sampling Reveals a Smut Pathogenic Ancestry of the Fungal Clade Ustilaginomycotina.</title>
        <authorList>
            <person name="Kijpornyongpan T."/>
            <person name="Mondo S.J."/>
            <person name="Barry K."/>
            <person name="Sandor L."/>
            <person name="Lee J."/>
            <person name="Lipzen A."/>
            <person name="Pangilinan J."/>
            <person name="LaButti K."/>
            <person name="Hainaut M."/>
            <person name="Henrissat B."/>
            <person name="Grigoriev I.V."/>
            <person name="Spatafora J.W."/>
            <person name="Aime M.C."/>
        </authorList>
    </citation>
    <scope>NUCLEOTIDE SEQUENCE [LARGE SCALE GENOMIC DNA]</scope>
    <source>
        <strain evidence="11 12">MCA 4198</strain>
    </source>
</reference>
<dbReference type="OrthoDB" id="10264595at2759"/>
<dbReference type="SUPFAM" id="SSF48371">
    <property type="entry name" value="ARM repeat"/>
    <property type="match status" value="1"/>
</dbReference>
<dbReference type="InParanoid" id="A0A316YRS1"/>
<evidence type="ECO:0000256" key="4">
    <source>
        <dbReference type="ARBA" id="ARBA00022448"/>
    </source>
</evidence>
<dbReference type="InterPro" id="IPR002553">
    <property type="entry name" value="Clathrin/coatomer_adapt-like_N"/>
</dbReference>
<evidence type="ECO:0000313" key="12">
    <source>
        <dbReference type="Proteomes" id="UP000245768"/>
    </source>
</evidence>
<evidence type="ECO:0000256" key="3">
    <source>
        <dbReference type="ARBA" id="ARBA00015717"/>
    </source>
</evidence>
<dbReference type="InterPro" id="IPR017105">
    <property type="entry name" value="AP3_complex_dsu"/>
</dbReference>
<name>A0A316YRS1_9BASI</name>
<accession>A0A316YRS1</accession>
<feature type="compositionally biased region" description="Low complexity" evidence="9">
    <location>
        <begin position="797"/>
        <end position="808"/>
    </location>
</feature>
<evidence type="ECO:0000256" key="8">
    <source>
        <dbReference type="PIRNR" id="PIRNR037092"/>
    </source>
</evidence>
<keyword evidence="8" id="KW-0333">Golgi apparatus</keyword>
<comment type="similarity">
    <text evidence="2 8">Belongs to the adaptor complexes large subunit family.</text>
</comment>
<gene>
    <name evidence="11" type="ORF">FA10DRAFT_238988</name>
</gene>
<dbReference type="FunCoup" id="A0A316YRS1">
    <property type="interactions" value="323"/>
</dbReference>
<dbReference type="PANTHER" id="PTHR22781:SF12">
    <property type="entry name" value="AP-3 COMPLEX SUBUNIT DELTA-1"/>
    <property type="match status" value="1"/>
</dbReference>
<dbReference type="Gene3D" id="1.25.10.10">
    <property type="entry name" value="Leucine-rich Repeat Variant"/>
    <property type="match status" value="1"/>
</dbReference>
<dbReference type="GO" id="GO:0030123">
    <property type="term" value="C:AP-3 adaptor complex"/>
    <property type="evidence" value="ECO:0007669"/>
    <property type="project" value="InterPro"/>
</dbReference>
<feature type="region of interest" description="Disordered" evidence="9">
    <location>
        <begin position="779"/>
        <end position="823"/>
    </location>
</feature>
<evidence type="ECO:0000256" key="9">
    <source>
        <dbReference type="SAM" id="MobiDB-lite"/>
    </source>
</evidence>
<comment type="subunit">
    <text evidence="8">Adaptor protein complex 3 (AP-3) is a heterotetramer.</text>
</comment>
<protein>
    <recommendedName>
        <fullName evidence="3 8">AP-3 complex subunit delta</fullName>
    </recommendedName>
</protein>
<dbReference type="InterPro" id="IPR011989">
    <property type="entry name" value="ARM-like"/>
</dbReference>